<sequence>MLCQTPRSIRNAIIFLLLIFFLTWQLIAGQKHWSNVDYTNRTDGLPKPRVAIVAFITKPQSYIHLGLRNKDHYTRLHGYDLYIDYESDSTRGTTWLKFDMVERVIRAGQHDWIWYMDFDILITNTSTSLTNLIHENLENATMPDAIDFLVTDDCNGLNDGSFIVRSSSRSIRFLDAVRAFHDREKEQSGRSLGDQESMDLFLKSNAPLTQHAMRIPQWTINAFPEEIGCYDTHKMKWAKGMFVVHFAGAWAHVIGEDPTGHLMRKYEPEIL</sequence>
<protein>
    <recommendedName>
        <fullName evidence="7">Alpha-1,2-galactosyltransferase</fullName>
    </recommendedName>
</protein>
<evidence type="ECO:0000256" key="1">
    <source>
        <dbReference type="ARBA" id="ARBA00005664"/>
    </source>
</evidence>
<evidence type="ECO:0000256" key="2">
    <source>
        <dbReference type="ARBA" id="ARBA00022676"/>
    </source>
</evidence>
<keyword evidence="4" id="KW-0732">Signal</keyword>
<feature type="chain" id="PRO_5045475355" description="Alpha-1,2-galactosyltransferase" evidence="4">
    <location>
        <begin position="30"/>
        <end position="271"/>
    </location>
</feature>
<evidence type="ECO:0000256" key="4">
    <source>
        <dbReference type="SAM" id="SignalP"/>
    </source>
</evidence>
<dbReference type="PANTHER" id="PTHR31306:SF5">
    <property type="entry name" value="ALPHA-1,6-MANNOSYLTRANSFERASE MNN10-RELATED"/>
    <property type="match status" value="1"/>
</dbReference>
<evidence type="ECO:0000256" key="3">
    <source>
        <dbReference type="ARBA" id="ARBA00022679"/>
    </source>
</evidence>
<organism evidence="5 6">
    <name type="scientific">Penicillium chrysogenum</name>
    <name type="common">Penicillium notatum</name>
    <dbReference type="NCBI Taxonomy" id="5076"/>
    <lineage>
        <taxon>Eukaryota</taxon>
        <taxon>Fungi</taxon>
        <taxon>Dikarya</taxon>
        <taxon>Ascomycota</taxon>
        <taxon>Pezizomycotina</taxon>
        <taxon>Eurotiomycetes</taxon>
        <taxon>Eurotiomycetidae</taxon>
        <taxon>Eurotiales</taxon>
        <taxon>Aspergillaceae</taxon>
        <taxon>Penicillium</taxon>
        <taxon>Penicillium chrysogenum species complex</taxon>
    </lineage>
</organism>
<dbReference type="EMBL" id="JAPVEB010000010">
    <property type="protein sequence ID" value="KAJ5255582.1"/>
    <property type="molecule type" value="Genomic_DNA"/>
</dbReference>
<name>A0ABQ8W531_PENCH</name>
<evidence type="ECO:0000313" key="6">
    <source>
        <dbReference type="Proteomes" id="UP001220256"/>
    </source>
</evidence>
<dbReference type="Proteomes" id="UP001220256">
    <property type="component" value="Unassembled WGS sequence"/>
</dbReference>
<comment type="caution">
    <text evidence="5">The sequence shown here is derived from an EMBL/GenBank/DDBJ whole genome shotgun (WGS) entry which is preliminary data.</text>
</comment>
<evidence type="ECO:0008006" key="7">
    <source>
        <dbReference type="Google" id="ProtNLM"/>
    </source>
</evidence>
<accession>A0ABQ8W531</accession>
<comment type="similarity">
    <text evidence="1">Belongs to the glycosyltransferase 34 family.</text>
</comment>
<evidence type="ECO:0000313" key="5">
    <source>
        <dbReference type="EMBL" id="KAJ5255582.1"/>
    </source>
</evidence>
<dbReference type="SUPFAM" id="SSF53448">
    <property type="entry name" value="Nucleotide-diphospho-sugar transferases"/>
    <property type="match status" value="1"/>
</dbReference>
<dbReference type="PANTHER" id="PTHR31306">
    <property type="entry name" value="ALPHA-1,6-MANNOSYLTRANSFERASE MNN11-RELATED"/>
    <property type="match status" value="1"/>
</dbReference>
<proteinExistence type="inferred from homology"/>
<gene>
    <name evidence="5" type="ORF">N7505_010733</name>
</gene>
<keyword evidence="3" id="KW-0808">Transferase</keyword>
<dbReference type="Pfam" id="PF05637">
    <property type="entry name" value="Glyco_transf_34"/>
    <property type="match status" value="1"/>
</dbReference>
<dbReference type="InterPro" id="IPR029044">
    <property type="entry name" value="Nucleotide-diphossugar_trans"/>
</dbReference>
<reference evidence="5 6" key="1">
    <citation type="journal article" date="2023" name="IMA Fungus">
        <title>Comparative genomic study of the Penicillium genus elucidates a diverse pangenome and 15 lateral gene transfer events.</title>
        <authorList>
            <person name="Petersen C."/>
            <person name="Sorensen T."/>
            <person name="Nielsen M.R."/>
            <person name="Sondergaard T.E."/>
            <person name="Sorensen J.L."/>
            <person name="Fitzpatrick D.A."/>
            <person name="Frisvad J.C."/>
            <person name="Nielsen K.L."/>
        </authorList>
    </citation>
    <scope>NUCLEOTIDE SEQUENCE [LARGE SCALE GENOMIC DNA]</scope>
    <source>
        <strain evidence="5 6">IBT 3361</strain>
    </source>
</reference>
<keyword evidence="6" id="KW-1185">Reference proteome</keyword>
<keyword evidence="2" id="KW-0328">Glycosyltransferase</keyword>
<dbReference type="InterPro" id="IPR008630">
    <property type="entry name" value="Glyco_trans_34"/>
</dbReference>
<dbReference type="Gene3D" id="3.90.550.10">
    <property type="entry name" value="Spore Coat Polysaccharide Biosynthesis Protein SpsA, Chain A"/>
    <property type="match status" value="1"/>
</dbReference>
<feature type="signal peptide" evidence="4">
    <location>
        <begin position="1"/>
        <end position="29"/>
    </location>
</feature>